<gene>
    <name evidence="1" type="ORF">O6H91_05G103000</name>
</gene>
<dbReference type="Proteomes" id="UP001162992">
    <property type="component" value="Chromosome 5"/>
</dbReference>
<accession>A0ACC2DRP5</accession>
<evidence type="ECO:0000313" key="2">
    <source>
        <dbReference type="Proteomes" id="UP001162992"/>
    </source>
</evidence>
<reference evidence="2" key="1">
    <citation type="journal article" date="2024" name="Proc. Natl. Acad. Sci. U.S.A.">
        <title>Extraordinary preservation of gene collinearity over three hundred million years revealed in homosporous lycophytes.</title>
        <authorList>
            <person name="Li C."/>
            <person name="Wickell D."/>
            <person name="Kuo L.Y."/>
            <person name="Chen X."/>
            <person name="Nie B."/>
            <person name="Liao X."/>
            <person name="Peng D."/>
            <person name="Ji J."/>
            <person name="Jenkins J."/>
            <person name="Williams M."/>
            <person name="Shu S."/>
            <person name="Plott C."/>
            <person name="Barry K."/>
            <person name="Rajasekar S."/>
            <person name="Grimwood J."/>
            <person name="Han X."/>
            <person name="Sun S."/>
            <person name="Hou Z."/>
            <person name="He W."/>
            <person name="Dai G."/>
            <person name="Sun C."/>
            <person name="Schmutz J."/>
            <person name="Leebens-Mack J.H."/>
            <person name="Li F.W."/>
            <person name="Wang L."/>
        </authorList>
    </citation>
    <scope>NUCLEOTIDE SEQUENCE [LARGE SCALE GENOMIC DNA]</scope>
    <source>
        <strain evidence="2">cv. PW_Plant_1</strain>
    </source>
</reference>
<comment type="caution">
    <text evidence="1">The sequence shown here is derived from an EMBL/GenBank/DDBJ whole genome shotgun (WGS) entry which is preliminary data.</text>
</comment>
<dbReference type="EMBL" id="CM055096">
    <property type="protein sequence ID" value="KAJ7556884.1"/>
    <property type="molecule type" value="Genomic_DNA"/>
</dbReference>
<organism evidence="1 2">
    <name type="scientific">Diphasiastrum complanatum</name>
    <name type="common">Issler's clubmoss</name>
    <name type="synonym">Lycopodium complanatum</name>
    <dbReference type="NCBI Taxonomy" id="34168"/>
    <lineage>
        <taxon>Eukaryota</taxon>
        <taxon>Viridiplantae</taxon>
        <taxon>Streptophyta</taxon>
        <taxon>Embryophyta</taxon>
        <taxon>Tracheophyta</taxon>
        <taxon>Lycopodiopsida</taxon>
        <taxon>Lycopodiales</taxon>
        <taxon>Lycopodiaceae</taxon>
        <taxon>Lycopodioideae</taxon>
        <taxon>Diphasiastrum</taxon>
    </lineage>
</organism>
<keyword evidence="2" id="KW-1185">Reference proteome</keyword>
<name>A0ACC2DRP5_DIPCM</name>
<protein>
    <submittedName>
        <fullName evidence="1">Uncharacterized protein</fullName>
    </submittedName>
</protein>
<sequence length="674" mass="76012">MKEDDEESHTWQKIAEGYELLKRSSSLRQELHDQFSNRVCGQQQLSMQFKHHQFLETVKAQPHLDAAASSQHFQNSEAHAIMVHNSGSKIDTVSTIAPKQKKQRVAGVECERPEQSMSVVGPFAGVRALFVEGGVSRKRLQVWKSRMVDLGGKVYTSISSEADSCTHVLAADQSYLQKRLNLEAQKKTHQLQFFLKYDWVEDCLKKGNLLPHDPYLLLNPSTSFDLTFKDAVSENCTLALMPAEPLVGSGVSHSGQENSCHYTALEQGKSYRSGYVEVEHPGIAREVKMREKASSSTVHEESKLQILHNAPEQERAEETSTLEKGHERNLQNNTDPPLNLNSHLTGPLLEMWHIYEDVFADEWRAFTYKKAVNKIEKLPFKLNNAEELKVIEGIGGSIIDKIKEILSTGTLKKLRHVKADPKVQTIRLFASVWGIGPKQAQKFYAAGYRNVKDLLQDSSLTRTARIGVTYFEDIVLRIPREEVADAEKFVQAVVEDAYAGTCARVTGSFRRGHATCGDIDVLVTHLDGYSHAGLLLRLVRILKNAGFILDGLNVNGQSLEENQVNSKEYQDEVGTFMGICQLPHKPCRRLDIKVYPKAMYAFALIYFTGNDVLNRKIRYHAQMKGYKLSDRGLFLSTGKGSKARTSEVSIPCETEEEVFHKLGLPYPEPHERNW</sequence>
<proteinExistence type="predicted"/>
<evidence type="ECO:0000313" key="1">
    <source>
        <dbReference type="EMBL" id="KAJ7556884.1"/>
    </source>
</evidence>